<accession>A0A841GN94</accession>
<evidence type="ECO:0000313" key="2">
    <source>
        <dbReference type="EMBL" id="MBB6070281.1"/>
    </source>
</evidence>
<protein>
    <submittedName>
        <fullName evidence="2">Uncharacterized protein</fullName>
    </submittedName>
</protein>
<dbReference type="Proteomes" id="UP000582837">
    <property type="component" value="Unassembled WGS sequence"/>
</dbReference>
<feature type="compositionally biased region" description="Pro residues" evidence="1">
    <location>
        <begin position="151"/>
        <end position="162"/>
    </location>
</feature>
<evidence type="ECO:0000313" key="3">
    <source>
        <dbReference type="Proteomes" id="UP000582837"/>
    </source>
</evidence>
<sequence>MRPRSWQSARQRIDRLAPSDAQAALLAELGLPVPATREAASAALTAYELEHPEWAQARRAARTARGRATREAARSEGAQPRYNETLQAWHAAGRERFGGSAASLDALSFLRALALRLPQDGEARLETFRAMRGGLSAREAAHRIDALRGPPGGPPGEPPPAA</sequence>
<dbReference type="EMBL" id="JACHIA010000004">
    <property type="protein sequence ID" value="MBB6070281.1"/>
    <property type="molecule type" value="Genomic_DNA"/>
</dbReference>
<reference evidence="2 3" key="1">
    <citation type="submission" date="2020-08" db="EMBL/GenBank/DDBJ databases">
        <title>Genomic Encyclopedia of Type Strains, Phase IV (KMG-IV): sequencing the most valuable type-strain genomes for metagenomic binning, comparative biology and taxonomic classification.</title>
        <authorList>
            <person name="Goeker M."/>
        </authorList>
    </citation>
    <scope>NUCLEOTIDE SEQUENCE [LARGE SCALE GENOMIC DNA]</scope>
    <source>
        <strain evidence="2 3">DSM 29007</strain>
    </source>
</reference>
<proteinExistence type="predicted"/>
<evidence type="ECO:0000256" key="1">
    <source>
        <dbReference type="SAM" id="MobiDB-lite"/>
    </source>
</evidence>
<dbReference type="AlphaFoldDB" id="A0A841GN94"/>
<feature type="region of interest" description="Disordered" evidence="1">
    <location>
        <begin position="139"/>
        <end position="162"/>
    </location>
</feature>
<comment type="caution">
    <text evidence="2">The sequence shown here is derived from an EMBL/GenBank/DDBJ whole genome shotgun (WGS) entry which is preliminary data.</text>
</comment>
<dbReference type="RefSeq" id="WP_170035677.1">
    <property type="nucleotide sequence ID" value="NZ_JABDTL010000001.1"/>
</dbReference>
<feature type="region of interest" description="Disordered" evidence="1">
    <location>
        <begin position="61"/>
        <end position="81"/>
    </location>
</feature>
<gene>
    <name evidence="2" type="ORF">HNQ61_001900</name>
</gene>
<keyword evidence="3" id="KW-1185">Reference proteome</keyword>
<organism evidence="2 3">
    <name type="scientific">Longimicrobium terrae</name>
    <dbReference type="NCBI Taxonomy" id="1639882"/>
    <lineage>
        <taxon>Bacteria</taxon>
        <taxon>Pseudomonadati</taxon>
        <taxon>Gemmatimonadota</taxon>
        <taxon>Longimicrobiia</taxon>
        <taxon>Longimicrobiales</taxon>
        <taxon>Longimicrobiaceae</taxon>
        <taxon>Longimicrobium</taxon>
    </lineage>
</organism>
<name>A0A841GN94_9BACT</name>